<dbReference type="Proteomes" id="UP000054560">
    <property type="component" value="Unassembled WGS sequence"/>
</dbReference>
<name>A0A0L0G4J7_9EUKA</name>
<dbReference type="AlphaFoldDB" id="A0A0L0G4J7"/>
<dbReference type="GeneID" id="25904272"/>
<keyword evidence="1" id="KW-0175">Coiled coil</keyword>
<feature type="region of interest" description="Disordered" evidence="2">
    <location>
        <begin position="154"/>
        <end position="178"/>
    </location>
</feature>
<reference evidence="3 4" key="1">
    <citation type="submission" date="2011-02" db="EMBL/GenBank/DDBJ databases">
        <title>The Genome Sequence of Sphaeroforma arctica JP610.</title>
        <authorList>
            <consortium name="The Broad Institute Genome Sequencing Platform"/>
            <person name="Russ C."/>
            <person name="Cuomo C."/>
            <person name="Young S.K."/>
            <person name="Zeng Q."/>
            <person name="Gargeya S."/>
            <person name="Alvarado L."/>
            <person name="Berlin A."/>
            <person name="Chapman S.B."/>
            <person name="Chen Z."/>
            <person name="Freedman E."/>
            <person name="Gellesch M."/>
            <person name="Goldberg J."/>
            <person name="Griggs A."/>
            <person name="Gujja S."/>
            <person name="Heilman E."/>
            <person name="Heiman D."/>
            <person name="Howarth C."/>
            <person name="Mehta T."/>
            <person name="Neiman D."/>
            <person name="Pearson M."/>
            <person name="Roberts A."/>
            <person name="Saif S."/>
            <person name="Shea T."/>
            <person name="Shenoy N."/>
            <person name="Sisk P."/>
            <person name="Stolte C."/>
            <person name="Sykes S."/>
            <person name="White J."/>
            <person name="Yandava C."/>
            <person name="Burger G."/>
            <person name="Gray M.W."/>
            <person name="Holland P.W.H."/>
            <person name="King N."/>
            <person name="Lang F.B.F."/>
            <person name="Roger A.J."/>
            <person name="Ruiz-Trillo I."/>
            <person name="Haas B."/>
            <person name="Nusbaum C."/>
            <person name="Birren B."/>
        </authorList>
    </citation>
    <scope>NUCLEOTIDE SEQUENCE [LARGE SCALE GENOMIC DNA]</scope>
    <source>
        <strain evidence="3 4">JP610</strain>
    </source>
</reference>
<proteinExistence type="predicted"/>
<sequence length="355" mass="38977">MGNKWYSLSIGSVNQDVKDSSPDEGSWISLLGPEKRETGAKLKCAVWWSADNAIEGAVAGVADIYDDREDVEPDAASRVAMKSVNFGSDATHHSSASANKAGTSRLAANTMSFTNDTSMTAVRSINTSNLDCIERNYSVVESLPVPKEVTVIDNRRDSESLDEGTPGTKSSASAQKADRCSITAMKSETSSVLDGQNMLRYTSSDGADIIGIAVNLNGHDYDADRGSLTAIRSININNLDDVNDEEYMQQYDGKEIPNMEGTKIGNNNEERRTNDSQSDIFSEARSQLATDEFEELQRVLRRFDENEKGKEQKSDMRETVVAAAVLKSKVKRLERENAKLVSRVSELEHEREVPA</sequence>
<evidence type="ECO:0000256" key="1">
    <source>
        <dbReference type="SAM" id="Coils"/>
    </source>
</evidence>
<gene>
    <name evidence="3" type="ORF">SARC_03768</name>
</gene>
<feature type="region of interest" description="Disordered" evidence="2">
    <location>
        <begin position="256"/>
        <end position="277"/>
    </location>
</feature>
<keyword evidence="4" id="KW-1185">Reference proteome</keyword>
<evidence type="ECO:0000313" key="3">
    <source>
        <dbReference type="EMBL" id="KNC84007.1"/>
    </source>
</evidence>
<accession>A0A0L0G4J7</accession>
<evidence type="ECO:0000313" key="4">
    <source>
        <dbReference type="Proteomes" id="UP000054560"/>
    </source>
</evidence>
<evidence type="ECO:0000256" key="2">
    <source>
        <dbReference type="SAM" id="MobiDB-lite"/>
    </source>
</evidence>
<dbReference type="RefSeq" id="XP_014157909.1">
    <property type="nucleotide sequence ID" value="XM_014302434.1"/>
</dbReference>
<feature type="coiled-coil region" evidence="1">
    <location>
        <begin position="316"/>
        <end position="350"/>
    </location>
</feature>
<dbReference type="EMBL" id="KQ241795">
    <property type="protein sequence ID" value="KNC84007.1"/>
    <property type="molecule type" value="Genomic_DNA"/>
</dbReference>
<protein>
    <submittedName>
        <fullName evidence="3">Uncharacterized protein</fullName>
    </submittedName>
</protein>
<organism evidence="3 4">
    <name type="scientific">Sphaeroforma arctica JP610</name>
    <dbReference type="NCBI Taxonomy" id="667725"/>
    <lineage>
        <taxon>Eukaryota</taxon>
        <taxon>Ichthyosporea</taxon>
        <taxon>Ichthyophonida</taxon>
        <taxon>Sphaeroforma</taxon>
    </lineage>
</organism>